<evidence type="ECO:0000313" key="1">
    <source>
        <dbReference type="EMBL" id="SDQ06697.1"/>
    </source>
</evidence>
<dbReference type="Proteomes" id="UP000199444">
    <property type="component" value="Unassembled WGS sequence"/>
</dbReference>
<sequence>MPNKLITLDKAIKEVERLKTYIELIEEYETDTLEKWVIKQYALTNSIKKIIEIAEVEGMTNSDLPLDRKYISGVINGKVMDELHRVLRQGYRQKIKPNKRNYNIYK</sequence>
<keyword evidence="2" id="KW-1185">Reference proteome</keyword>
<accession>A0A1H0XUU0</accession>
<proteinExistence type="predicted"/>
<dbReference type="RefSeq" id="WP_092491128.1">
    <property type="nucleotide sequence ID" value="NZ_FNKD01000001.1"/>
</dbReference>
<reference evidence="1 2" key="1">
    <citation type="submission" date="2016-10" db="EMBL/GenBank/DDBJ databases">
        <authorList>
            <person name="de Groot N.N."/>
        </authorList>
    </citation>
    <scope>NUCLEOTIDE SEQUENCE [LARGE SCALE GENOMIC DNA]</scope>
    <source>
        <strain evidence="1 2">CGMCC 1.10449</strain>
    </source>
</reference>
<name>A0A1H0XUU0_9BACI</name>
<dbReference type="AlphaFoldDB" id="A0A1H0XUU0"/>
<evidence type="ECO:0000313" key="2">
    <source>
        <dbReference type="Proteomes" id="UP000199444"/>
    </source>
</evidence>
<gene>
    <name evidence="1" type="ORF">SAMN05216231_0226</name>
</gene>
<protein>
    <submittedName>
        <fullName evidence="1">Uncharacterized protein</fullName>
    </submittedName>
</protein>
<organism evidence="1 2">
    <name type="scientific">Virgibacillus salinus</name>
    <dbReference type="NCBI Taxonomy" id="553311"/>
    <lineage>
        <taxon>Bacteria</taxon>
        <taxon>Bacillati</taxon>
        <taxon>Bacillota</taxon>
        <taxon>Bacilli</taxon>
        <taxon>Bacillales</taxon>
        <taxon>Bacillaceae</taxon>
        <taxon>Virgibacillus</taxon>
    </lineage>
</organism>
<dbReference type="EMBL" id="FNKD01000001">
    <property type="protein sequence ID" value="SDQ06697.1"/>
    <property type="molecule type" value="Genomic_DNA"/>
</dbReference>